<organism evidence="1 2">
    <name type="scientific">Phycicoccus elongatus Lp2</name>
    <dbReference type="NCBI Taxonomy" id="1193181"/>
    <lineage>
        <taxon>Bacteria</taxon>
        <taxon>Bacillati</taxon>
        <taxon>Actinomycetota</taxon>
        <taxon>Actinomycetes</taxon>
        <taxon>Micrococcales</taxon>
        <taxon>Intrasporangiaceae</taxon>
        <taxon>Phycicoccus</taxon>
    </lineage>
</organism>
<keyword evidence="1" id="KW-0808">Transferase</keyword>
<evidence type="ECO:0000313" key="1">
    <source>
        <dbReference type="EMBL" id="CCH68877.1"/>
    </source>
</evidence>
<dbReference type="eggNOG" id="COG4874">
    <property type="taxonomic scope" value="Bacteria"/>
</dbReference>
<reference evidence="1 2" key="1">
    <citation type="journal article" date="2013" name="ISME J.">
        <title>A metabolic model for members of the genus Tetrasphaera involved in enhanced biological phosphorus removal.</title>
        <authorList>
            <person name="Kristiansen R."/>
            <person name="Nguyen H.T.T."/>
            <person name="Saunders A.M."/>
            <person name="Nielsen J.L."/>
            <person name="Wimmer R."/>
            <person name="Le V.Q."/>
            <person name="McIlroy S.J."/>
            <person name="Petrovski S."/>
            <person name="Seviour R.J."/>
            <person name="Calteau A."/>
            <person name="Nielsen K.L."/>
            <person name="Nielsen P.H."/>
        </authorList>
    </citation>
    <scope>NUCLEOTIDE SEQUENCE [LARGE SCALE GENOMIC DNA]</scope>
    <source>
        <strain evidence="1 2">Lp2</strain>
    </source>
</reference>
<dbReference type="STRING" id="1193181.BN10_1210018"/>
<dbReference type="PIRSF" id="PIRSF028188">
    <property type="entry name" value="Amdntrnsf_FN0238"/>
    <property type="match status" value="1"/>
</dbReference>
<dbReference type="AlphaFoldDB" id="N0DXY4"/>
<dbReference type="EMBL" id="CAIZ01000026">
    <property type="protein sequence ID" value="CCH68877.1"/>
    <property type="molecule type" value="Genomic_DNA"/>
</dbReference>
<dbReference type="PANTHER" id="PTHR43224:SF1">
    <property type="entry name" value="AMIDINOTRANSFERASE"/>
    <property type="match status" value="1"/>
</dbReference>
<dbReference type="NCBIfam" id="NF046062">
    <property type="entry name" value="citrull_CtlX"/>
    <property type="match status" value="1"/>
</dbReference>
<dbReference type="PANTHER" id="PTHR43224">
    <property type="entry name" value="AMIDINOTRANSFERASE"/>
    <property type="match status" value="1"/>
</dbReference>
<dbReference type="RefSeq" id="WP_010851731.1">
    <property type="nucleotide sequence ID" value="NZ_HF570956.1"/>
</dbReference>
<dbReference type="GO" id="GO:0016740">
    <property type="term" value="F:transferase activity"/>
    <property type="evidence" value="ECO:0007669"/>
    <property type="project" value="UniProtKB-KW"/>
</dbReference>
<dbReference type="HOGENOM" id="CLU_077407_0_0_11"/>
<dbReference type="SUPFAM" id="SSF55909">
    <property type="entry name" value="Pentein"/>
    <property type="match status" value="1"/>
</dbReference>
<dbReference type="InterPro" id="IPR014541">
    <property type="entry name" value="Amdntrnsf_FN0238"/>
</dbReference>
<proteinExistence type="predicted"/>
<dbReference type="OrthoDB" id="9788268at2"/>
<gene>
    <name evidence="1" type="ORF">BN10_1210018</name>
</gene>
<sequence length="335" mass="36610">MTILSARPTSPASVDAGLVSQALVRQALVSQAVVSQAPAAVLMVRPHHFRPNVEECADNHFMSLPTLTPTEHARRAFDEVTAMAEGLRALGVEVELVDDIGTATPDSVFPNNWFTTHADGTVVTYPMMAPSRRLERRVDVLDLLHDRYAVRRVLDLSEAERTGRHLEGTGVLVLDHVHRVAYVGRSDRTDETVLQRFSEEFGYAVVLFDTADRTGSPIYHTNVLMNVGTDLALVGTSVIAPADRPRVLDSLRDTGHEVVELTMEQLEDFAGNALEVQGSQSRHLVMSARGVGSLTAAQRATIERRVPLHAVDIPTIEHAGGSARCMLAGIHLPRR</sequence>
<name>N0DXY4_9MICO</name>
<dbReference type="Gene3D" id="3.75.10.10">
    <property type="entry name" value="L-arginine/glycine Amidinotransferase, Chain A"/>
    <property type="match status" value="1"/>
</dbReference>
<comment type="caution">
    <text evidence="1">The sequence shown here is derived from an EMBL/GenBank/DDBJ whole genome shotgun (WGS) entry which is preliminary data.</text>
</comment>
<keyword evidence="2" id="KW-1185">Reference proteome</keyword>
<dbReference type="Pfam" id="PF19420">
    <property type="entry name" value="DDAH_eukar"/>
    <property type="match status" value="1"/>
</dbReference>
<protein>
    <submittedName>
        <fullName evidence="1">Putative amidinotransferase protein</fullName>
    </submittedName>
</protein>
<evidence type="ECO:0000313" key="2">
    <source>
        <dbReference type="Proteomes" id="UP000013167"/>
    </source>
</evidence>
<accession>N0DXY4</accession>
<dbReference type="Proteomes" id="UP000013167">
    <property type="component" value="Unassembled WGS sequence"/>
</dbReference>